<organism evidence="1 2">
    <name type="scientific">Dyella flagellata</name>
    <dbReference type="NCBI Taxonomy" id="1867833"/>
    <lineage>
        <taxon>Bacteria</taxon>
        <taxon>Pseudomonadati</taxon>
        <taxon>Pseudomonadota</taxon>
        <taxon>Gammaproteobacteria</taxon>
        <taxon>Lysobacterales</taxon>
        <taxon>Rhodanobacteraceae</taxon>
        <taxon>Dyella</taxon>
    </lineage>
</organism>
<accession>A0ABQ5XE26</accession>
<keyword evidence="2" id="KW-1185">Reference proteome</keyword>
<comment type="caution">
    <text evidence="1">The sequence shown here is derived from an EMBL/GenBank/DDBJ whole genome shotgun (WGS) entry which is preliminary data.</text>
</comment>
<evidence type="ECO:0000313" key="1">
    <source>
        <dbReference type="EMBL" id="GLQ89476.1"/>
    </source>
</evidence>
<proteinExistence type="predicted"/>
<reference evidence="2" key="1">
    <citation type="journal article" date="2019" name="Int. J. Syst. Evol. Microbiol.">
        <title>The Global Catalogue of Microorganisms (GCM) 10K type strain sequencing project: providing services to taxonomists for standard genome sequencing and annotation.</title>
        <authorList>
            <consortium name="The Broad Institute Genomics Platform"/>
            <consortium name="The Broad Institute Genome Sequencing Center for Infectious Disease"/>
            <person name="Wu L."/>
            <person name="Ma J."/>
        </authorList>
    </citation>
    <scope>NUCLEOTIDE SEQUENCE [LARGE SCALE GENOMIC DNA]</scope>
    <source>
        <strain evidence="2">NBRC 111981</strain>
    </source>
</reference>
<dbReference type="Pfam" id="PF17963">
    <property type="entry name" value="Big_9"/>
    <property type="match status" value="2"/>
</dbReference>
<dbReference type="Proteomes" id="UP001156627">
    <property type="component" value="Unassembled WGS sequence"/>
</dbReference>
<name>A0ABQ5XE26_9GAMM</name>
<sequence>MLPPKRPPIANDVTISVPSEKPSSIDLLANASDPDGQALTAHIVDGPSHGCLHRNEDGNYTYVPQDEWFGDDSFSYDVNDSEAQSNIAIVHIKVVPMPTAENAQFRVDSDGTVRIDLRCLVDDPDENAEAKLVISVKAPGHGQLIHKDDGVYHYKPDQGFSGVDTFTYTVSDGINSASATITLDVRHDDDDDDGCWSSRTIIVSAKTQGNDDEDQGNGYIIINRHSREDIDDEGSASQLDWSGSSDTDFGVTTAADGNWWGTLFNDAMLGVADLSKQSGLVVKRMD</sequence>
<dbReference type="EMBL" id="BSOA01000035">
    <property type="protein sequence ID" value="GLQ89476.1"/>
    <property type="molecule type" value="Genomic_DNA"/>
</dbReference>
<gene>
    <name evidence="1" type="ORF">GCM10007898_30490</name>
</gene>
<protein>
    <recommendedName>
        <fullName evidence="3">Tandem-95 repeat protein</fullName>
    </recommendedName>
</protein>
<dbReference type="NCBIfam" id="NF012211">
    <property type="entry name" value="tand_rpt_95"/>
    <property type="match status" value="2"/>
</dbReference>
<evidence type="ECO:0000313" key="2">
    <source>
        <dbReference type="Proteomes" id="UP001156627"/>
    </source>
</evidence>
<evidence type="ECO:0008006" key="3">
    <source>
        <dbReference type="Google" id="ProtNLM"/>
    </source>
</evidence>
<dbReference type="Gene3D" id="2.60.40.2810">
    <property type="match status" value="2"/>
</dbReference>